<name>A0A6C2YJR3_9BACT</name>
<dbReference type="AlphaFoldDB" id="A0A6C2YJR3"/>
<dbReference type="EMBL" id="LR593887">
    <property type="protein sequence ID" value="VTR99056.1"/>
    <property type="molecule type" value="Genomic_DNA"/>
</dbReference>
<proteinExistence type="predicted"/>
<protein>
    <submittedName>
        <fullName evidence="1">Pretoxin hint domain protein: YD repeat protein</fullName>
    </submittedName>
</protein>
<dbReference type="EMBL" id="LR586016">
    <property type="protein sequence ID" value="VIP01656.1"/>
    <property type="molecule type" value="Genomic_DNA"/>
</dbReference>
<gene>
    <name evidence="1" type="ORF">GMBLW1_23040</name>
</gene>
<dbReference type="Proteomes" id="UP000464378">
    <property type="component" value="Chromosome"/>
</dbReference>
<sequence length="272" mass="28666">MESLAETGQWQLVYNLRVAEWHTYFVGSDEWEWAVWAHNAYDVDPVVNAAEQASVAARLRTLGVAHADELAALGGMPTTNGRALIDALNAGHVDPIYLTSRILTGPTGAFTNFSPAGATEVLVSGRRIVASPDAIEGMTLVPGGSGRGVLDPGTTEVVNLIERAFPGEVQKLNVVLRRAAGHDSTDLDIVTQHAILTLASGKAHLGNGITAATTHIVGTPFAGRTVIGVADGTVSSRLFGPPFRDAQGRIATNRPDQLLDMIARLRAGLPPV</sequence>
<evidence type="ECO:0000313" key="1">
    <source>
        <dbReference type="EMBL" id="VIP01656.1"/>
    </source>
</evidence>
<reference evidence="1" key="1">
    <citation type="submission" date="2019-04" db="EMBL/GenBank/DDBJ databases">
        <authorList>
            <consortium name="Science for Life Laboratories"/>
        </authorList>
    </citation>
    <scope>NUCLEOTIDE SEQUENCE</scope>
    <source>
        <strain evidence="1">MBLW1</strain>
    </source>
</reference>
<keyword evidence="2" id="KW-1185">Reference proteome</keyword>
<dbReference type="InParanoid" id="A0A6C2YJR3"/>
<evidence type="ECO:0000313" key="2">
    <source>
        <dbReference type="Proteomes" id="UP000464378"/>
    </source>
</evidence>
<dbReference type="KEGG" id="tim:GMBLW1_23040"/>
<accession>A0A6C2YJR3</accession>
<organism evidence="1">
    <name type="scientific">Tuwongella immobilis</name>
    <dbReference type="NCBI Taxonomy" id="692036"/>
    <lineage>
        <taxon>Bacteria</taxon>
        <taxon>Pseudomonadati</taxon>
        <taxon>Planctomycetota</taxon>
        <taxon>Planctomycetia</taxon>
        <taxon>Gemmatales</taxon>
        <taxon>Gemmataceae</taxon>
        <taxon>Tuwongella</taxon>
    </lineage>
</organism>